<evidence type="ECO:0000313" key="1">
    <source>
        <dbReference type="EMBL" id="EPR31529.1"/>
    </source>
</evidence>
<dbReference type="EMBL" id="ATHI01000028">
    <property type="protein sequence ID" value="EPR31529.1"/>
    <property type="molecule type" value="Genomic_DNA"/>
</dbReference>
<sequence length="140" mass="15872">MAQVAARIGAELERQLKALFRTKSAGAEFLLPWAMQTFGRALGQLKTEFSASELKTIVEAYKKVSRLLPEQCRQSYFLLRMREACADESVHLVHGASWPSLERKLERLDDTRAAALMVWAIAYWSSPVWDGVALDVYVRP</sequence>
<dbReference type="PATRIC" id="fig|1121439.3.peg.2222"/>
<keyword evidence="2" id="KW-1185">Reference proteome</keyword>
<proteinExistence type="predicted"/>
<dbReference type="Proteomes" id="UP000014975">
    <property type="component" value="Unassembled WGS sequence"/>
</dbReference>
<name>S7UCB7_9BACT</name>
<dbReference type="RefSeq" id="WP_020887550.1">
    <property type="nucleotide sequence ID" value="NZ_ATHI01000028.1"/>
</dbReference>
<comment type="caution">
    <text evidence="1">The sequence shown here is derived from an EMBL/GenBank/DDBJ whole genome shotgun (WGS) entry which is preliminary data.</text>
</comment>
<accession>S7UCB7</accession>
<organism evidence="1 2">
    <name type="scientific">Alkalidesulfovibrio alkalitolerans DSM 16529</name>
    <dbReference type="NCBI Taxonomy" id="1121439"/>
    <lineage>
        <taxon>Bacteria</taxon>
        <taxon>Pseudomonadati</taxon>
        <taxon>Thermodesulfobacteriota</taxon>
        <taxon>Desulfovibrionia</taxon>
        <taxon>Desulfovibrionales</taxon>
        <taxon>Desulfovibrionaceae</taxon>
        <taxon>Alkalidesulfovibrio</taxon>
    </lineage>
</organism>
<evidence type="ECO:0000313" key="2">
    <source>
        <dbReference type="Proteomes" id="UP000014975"/>
    </source>
</evidence>
<dbReference type="AlphaFoldDB" id="S7UCB7"/>
<dbReference type="OrthoDB" id="5453797at2"/>
<dbReference type="eggNOG" id="ENOG5032PNG">
    <property type="taxonomic scope" value="Bacteria"/>
</dbReference>
<protein>
    <submittedName>
        <fullName evidence="1">Uncharacterized protein</fullName>
    </submittedName>
</protein>
<gene>
    <name evidence="1" type="ORF">dsat_0853</name>
</gene>
<reference evidence="1 2" key="1">
    <citation type="journal article" date="2013" name="Genome Announc.">
        <title>Draft genome sequences for three mercury-methylating, sulfate-reducing bacteria.</title>
        <authorList>
            <person name="Brown S.D."/>
            <person name="Hurt R.A.Jr."/>
            <person name="Gilmour C.C."/>
            <person name="Elias D.A."/>
        </authorList>
    </citation>
    <scope>NUCLEOTIDE SEQUENCE [LARGE SCALE GENOMIC DNA]</scope>
    <source>
        <strain evidence="1 2">DSM 16529</strain>
    </source>
</reference>